<feature type="transmembrane region" description="Helical" evidence="1">
    <location>
        <begin position="74"/>
        <end position="102"/>
    </location>
</feature>
<dbReference type="PANTHER" id="PTHR14969:SF13">
    <property type="entry name" value="AT30094P"/>
    <property type="match status" value="1"/>
</dbReference>
<dbReference type="CDD" id="cd03392">
    <property type="entry name" value="PAP2_like_2"/>
    <property type="match status" value="1"/>
</dbReference>
<dbReference type="PANTHER" id="PTHR14969">
    <property type="entry name" value="SPHINGOSINE-1-PHOSPHATE PHOSPHOHYDROLASE"/>
    <property type="match status" value="1"/>
</dbReference>
<sequence>MTPHDSLESDLALSTESQAAESPGLASLPLALRGLAAGGAALALLLLVGLLVDHWPFAWDRAILTGLRAHAQSAALRAVAVDFTALGSVPVLILMVGGAALLLLARGWWLTAIATVAAGISGGAVVTLVKHLVARTRPDLVPHWVDVHNASFPSGHAAGGAMVYLTLAALATQATQARRLRHMIVLLAVVLVGAIGVSRVYLGVHWPSDVAAGWCFGTLWALGWWWATAAARASWAKTSAPRAGE</sequence>
<evidence type="ECO:0000256" key="1">
    <source>
        <dbReference type="SAM" id="Phobius"/>
    </source>
</evidence>
<dbReference type="GeneID" id="78486846"/>
<feature type="transmembrane region" description="Helical" evidence="1">
    <location>
        <begin position="30"/>
        <end position="53"/>
    </location>
</feature>
<accession>A0ABX1UHK4</accession>
<feature type="transmembrane region" description="Helical" evidence="1">
    <location>
        <begin position="108"/>
        <end position="129"/>
    </location>
</feature>
<evidence type="ECO:0000313" key="3">
    <source>
        <dbReference type="EMBL" id="NNG53620.1"/>
    </source>
</evidence>
<dbReference type="InterPro" id="IPR000326">
    <property type="entry name" value="PAP2/HPO"/>
</dbReference>
<keyword evidence="4" id="KW-1185">Reference proteome</keyword>
<feature type="domain" description="Phosphatidic acid phosphatase type 2/haloperoxidase" evidence="2">
    <location>
        <begin position="111"/>
        <end position="225"/>
    </location>
</feature>
<evidence type="ECO:0000259" key="2">
    <source>
        <dbReference type="SMART" id="SM00014"/>
    </source>
</evidence>
<dbReference type="RefSeq" id="WP_082795057.1">
    <property type="nucleotide sequence ID" value="NZ_JABEOV010000013.1"/>
</dbReference>
<feature type="transmembrane region" description="Helical" evidence="1">
    <location>
        <begin position="183"/>
        <end position="204"/>
    </location>
</feature>
<dbReference type="Proteomes" id="UP000557656">
    <property type="component" value="Unassembled WGS sequence"/>
</dbReference>
<keyword evidence="1" id="KW-0472">Membrane</keyword>
<gene>
    <name evidence="3" type="ORF">HKX05_09680</name>
</gene>
<dbReference type="SMART" id="SM00014">
    <property type="entry name" value="acidPPc"/>
    <property type="match status" value="1"/>
</dbReference>
<name>A0ABX1UHK4_9SPHN</name>
<protein>
    <submittedName>
        <fullName evidence="3">Phosphatase PAP2 family protein</fullName>
    </submittedName>
</protein>
<dbReference type="Gene3D" id="1.20.144.10">
    <property type="entry name" value="Phosphatidic acid phosphatase type 2/haloperoxidase"/>
    <property type="match status" value="2"/>
</dbReference>
<reference evidence="3 4" key="1">
    <citation type="submission" date="2020-05" db="EMBL/GenBank/DDBJ databases">
        <title>Draft Genome Sequences of Sphingomonas sp. Isolated from the International Space Station.</title>
        <authorList>
            <person name="Bijlani S."/>
            <person name="Singh N.K."/>
            <person name="Mason C.E."/>
            <person name="Wang C.C."/>
            <person name="Venkateswaran K."/>
        </authorList>
    </citation>
    <scope>NUCLEOTIDE SEQUENCE [LARGE SCALE GENOMIC DNA]</scope>
    <source>
        <strain evidence="3 4">IIF7SW-B5</strain>
    </source>
</reference>
<keyword evidence="1" id="KW-1133">Transmembrane helix</keyword>
<proteinExistence type="predicted"/>
<comment type="caution">
    <text evidence="3">The sequence shown here is derived from an EMBL/GenBank/DDBJ whole genome shotgun (WGS) entry which is preliminary data.</text>
</comment>
<feature type="transmembrane region" description="Helical" evidence="1">
    <location>
        <begin position="210"/>
        <end position="227"/>
    </location>
</feature>
<organism evidence="3 4">
    <name type="scientific">Sphingomonas sanguinis</name>
    <dbReference type="NCBI Taxonomy" id="33051"/>
    <lineage>
        <taxon>Bacteria</taxon>
        <taxon>Pseudomonadati</taxon>
        <taxon>Pseudomonadota</taxon>
        <taxon>Alphaproteobacteria</taxon>
        <taxon>Sphingomonadales</taxon>
        <taxon>Sphingomonadaceae</taxon>
        <taxon>Sphingomonas</taxon>
    </lineage>
</organism>
<keyword evidence="1" id="KW-0812">Transmembrane</keyword>
<dbReference type="EMBL" id="JABEOV010000013">
    <property type="protein sequence ID" value="NNG53620.1"/>
    <property type="molecule type" value="Genomic_DNA"/>
</dbReference>
<dbReference type="SUPFAM" id="SSF48317">
    <property type="entry name" value="Acid phosphatase/Vanadium-dependent haloperoxidase"/>
    <property type="match status" value="1"/>
</dbReference>
<dbReference type="InterPro" id="IPR036938">
    <property type="entry name" value="PAP2/HPO_sf"/>
</dbReference>
<dbReference type="Pfam" id="PF01569">
    <property type="entry name" value="PAP2"/>
    <property type="match status" value="1"/>
</dbReference>
<evidence type="ECO:0000313" key="4">
    <source>
        <dbReference type="Proteomes" id="UP000557656"/>
    </source>
</evidence>